<dbReference type="Gene3D" id="3.40.50.460">
    <property type="entry name" value="Phosphofructokinase domain"/>
    <property type="match status" value="1"/>
</dbReference>
<dbReference type="UniPathway" id="UPA00109">
    <property type="reaction ID" value="UER00182"/>
</dbReference>
<dbReference type="PRINTS" id="PR00476">
    <property type="entry name" value="PHFRCTKINASE"/>
</dbReference>
<dbReference type="InterPro" id="IPR035966">
    <property type="entry name" value="PKF_sf"/>
</dbReference>
<feature type="domain" description="Phosphofructokinase" evidence="6">
    <location>
        <begin position="168"/>
        <end position="464"/>
    </location>
</feature>
<dbReference type="Pfam" id="PF00365">
    <property type="entry name" value="PFK"/>
    <property type="match status" value="1"/>
</dbReference>
<keyword evidence="3" id="KW-0479">Metal-binding</keyword>
<evidence type="ECO:0000259" key="6">
    <source>
        <dbReference type="Pfam" id="PF00365"/>
    </source>
</evidence>
<dbReference type="SUPFAM" id="SSF53784">
    <property type="entry name" value="Phosphofructokinase"/>
    <property type="match status" value="1"/>
</dbReference>
<dbReference type="InterPro" id="IPR050929">
    <property type="entry name" value="PFKA"/>
</dbReference>
<dbReference type="GO" id="GO:0046872">
    <property type="term" value="F:metal ion binding"/>
    <property type="evidence" value="ECO:0007669"/>
    <property type="project" value="UniProtKB-KW"/>
</dbReference>
<dbReference type="EMBL" id="GDKF01000173">
    <property type="protein sequence ID" value="JAT78449.1"/>
    <property type="molecule type" value="Transcribed_RNA"/>
</dbReference>
<dbReference type="GO" id="GO:0006002">
    <property type="term" value="P:fructose 6-phosphate metabolic process"/>
    <property type="evidence" value="ECO:0007669"/>
    <property type="project" value="InterPro"/>
</dbReference>
<evidence type="ECO:0000256" key="2">
    <source>
        <dbReference type="ARBA" id="ARBA00022679"/>
    </source>
</evidence>
<reference evidence="7" key="1">
    <citation type="submission" date="2015-08" db="EMBL/GenBank/DDBJ databases">
        <authorList>
            <person name="Babu N.S."/>
            <person name="Beckwith C.J."/>
            <person name="Beseler K.G."/>
            <person name="Brison A."/>
            <person name="Carone J.V."/>
            <person name="Caskin T.P."/>
            <person name="Diamond M."/>
            <person name="Durham M.E."/>
            <person name="Foxe J.M."/>
            <person name="Go M."/>
            <person name="Henderson B.A."/>
            <person name="Jones I.B."/>
            <person name="McGettigan J.A."/>
            <person name="Micheletti S.J."/>
            <person name="Nasrallah M.E."/>
            <person name="Ortiz D."/>
            <person name="Piller C.R."/>
            <person name="Privatt S.R."/>
            <person name="Schneider S.L."/>
            <person name="Sharp S."/>
            <person name="Smith T.C."/>
            <person name="Stanton J.D."/>
            <person name="Ullery H.E."/>
            <person name="Wilson R.J."/>
            <person name="Serrano M.G."/>
            <person name="Buck G."/>
            <person name="Lee V."/>
            <person name="Wang Y."/>
            <person name="Carvalho R."/>
            <person name="Voegtly L."/>
            <person name="Shi R."/>
            <person name="Duckworth R."/>
            <person name="Johnson A."/>
            <person name="Loviza R."/>
            <person name="Walstead R."/>
            <person name="Shah Z."/>
            <person name="Kiflezghi M."/>
            <person name="Wade K."/>
            <person name="Ball S.L."/>
            <person name="Bradley K.W."/>
            <person name="Asai D.J."/>
            <person name="Bowman C.A."/>
            <person name="Russell D.A."/>
            <person name="Pope W.H."/>
            <person name="Jacobs-Sera D."/>
            <person name="Hendrix R.W."/>
            <person name="Hatfull G.F."/>
        </authorList>
    </citation>
    <scope>NUCLEOTIDE SEQUENCE</scope>
</reference>
<keyword evidence="5" id="KW-0460">Magnesium</keyword>
<keyword evidence="4" id="KW-0418">Kinase</keyword>
<dbReference type="PANTHER" id="PTHR45770">
    <property type="entry name" value="ATP-DEPENDENT 6-PHOSPHOFRUCTOKINASE 1"/>
    <property type="match status" value="1"/>
</dbReference>
<dbReference type="InterPro" id="IPR000023">
    <property type="entry name" value="Phosphofructokinase_dom"/>
</dbReference>
<gene>
    <name evidence="7" type="ORF">g.22037</name>
</gene>
<organism evidence="7">
    <name type="scientific">Auxenochlorella protothecoides</name>
    <name type="common">Green microalga</name>
    <name type="synonym">Chlorella protothecoides</name>
    <dbReference type="NCBI Taxonomy" id="3075"/>
    <lineage>
        <taxon>Eukaryota</taxon>
        <taxon>Viridiplantae</taxon>
        <taxon>Chlorophyta</taxon>
        <taxon>core chlorophytes</taxon>
        <taxon>Trebouxiophyceae</taxon>
        <taxon>Chlorellales</taxon>
        <taxon>Chlorellaceae</taxon>
        <taxon>Auxenochlorella</taxon>
    </lineage>
</organism>
<dbReference type="InterPro" id="IPR022953">
    <property type="entry name" value="ATP_PFK"/>
</dbReference>
<comment type="cofactor">
    <cofactor evidence="1">
        <name>Mg(2+)</name>
        <dbReference type="ChEBI" id="CHEBI:18420"/>
    </cofactor>
</comment>
<accession>A0A1D2AGW0</accession>
<evidence type="ECO:0000256" key="4">
    <source>
        <dbReference type="ARBA" id="ARBA00022777"/>
    </source>
</evidence>
<evidence type="ECO:0000256" key="3">
    <source>
        <dbReference type="ARBA" id="ARBA00022723"/>
    </source>
</evidence>
<name>A0A1D2AGW0_AUXPR</name>
<proteinExistence type="predicted"/>
<sequence>SLPLQIMRLLCGPHAALIPPSRPLWGLLSKSGTPPAQVACRAGPGTQSLPGPSDVLECNTLRPHLRSRHSPFNESSHFSGRFVSDEDRVMLNAIYFSSSSPSADRVRCSAPVAGLGEKAGLVVPPTSSGGEAEAEDVCIPLPTWGMRAGPRESIYFEPSLTRAASEGAVVTVGGLCPGLNDVIQGLVRKLRDYGVPEGSTFGIRYGFQGFYSKKHRPVVLTGRSVEDIHLEGGSILGTSSIAPDYRKIVRMIDLMGLDMLFVIGGAGGHMGATQLEALLTQHGVRCVVVGVPKSIDNSILLVDRCFGFETAVNEAQRALFAAKVEALSTWHGIAVVKLMGHASGFIALEASMASGIVDACLIPEIRFLLDGEAGLSTYLDRLLQRQGSAVVCVAEGAGQHFFDTPHRDRAADRDVGPWLAAALKERHPGAYVKYIDPSYLVRSVPTVSSDRTYCKVLAHNAVHAAFAGFTGTTVGLVNTHYVLLPIPFVTQAPRRVDPQGNQWNRLRAANGQPNFT</sequence>
<evidence type="ECO:0000256" key="5">
    <source>
        <dbReference type="ARBA" id="ARBA00022842"/>
    </source>
</evidence>
<dbReference type="Gene3D" id="3.40.50.450">
    <property type="match status" value="1"/>
</dbReference>
<evidence type="ECO:0000256" key="1">
    <source>
        <dbReference type="ARBA" id="ARBA00001946"/>
    </source>
</evidence>
<protein>
    <recommendedName>
        <fullName evidence="6">Phosphofructokinase domain-containing protein</fullName>
    </recommendedName>
</protein>
<evidence type="ECO:0000313" key="7">
    <source>
        <dbReference type="EMBL" id="JAT78449.1"/>
    </source>
</evidence>
<feature type="non-terminal residue" evidence="7">
    <location>
        <position position="1"/>
    </location>
</feature>
<dbReference type="GO" id="GO:0003872">
    <property type="term" value="F:6-phosphofructokinase activity"/>
    <property type="evidence" value="ECO:0007669"/>
    <property type="project" value="InterPro"/>
</dbReference>
<keyword evidence="2" id="KW-0808">Transferase</keyword>
<dbReference type="AlphaFoldDB" id="A0A1D2AGW0"/>